<evidence type="ECO:0000313" key="2">
    <source>
        <dbReference type="EMBL" id="PSS08747.1"/>
    </source>
</evidence>
<dbReference type="EMBL" id="KZ679018">
    <property type="protein sequence ID" value="PSS08747.1"/>
    <property type="molecule type" value="Genomic_DNA"/>
</dbReference>
<keyword evidence="1" id="KW-0812">Transmembrane</keyword>
<name>A0A2T3AR61_AMORE</name>
<keyword evidence="1" id="KW-0472">Membrane</keyword>
<dbReference type="InParanoid" id="A0A2T3AR61"/>
<evidence type="ECO:0000313" key="3">
    <source>
        <dbReference type="Proteomes" id="UP000241818"/>
    </source>
</evidence>
<dbReference type="OrthoDB" id="5357734at2759"/>
<dbReference type="GeneID" id="36575216"/>
<dbReference type="PANTHER" id="PTHR37576:SF2">
    <property type="entry name" value="DEFECT AT LOW TEMPERATURE PROTEIN 1"/>
    <property type="match status" value="1"/>
</dbReference>
<gene>
    <name evidence="2" type="ORF">M430DRAFT_37505</name>
</gene>
<dbReference type="STRING" id="857342.A0A2T3AR61"/>
<dbReference type="PANTHER" id="PTHR37576">
    <property type="entry name" value="DEFECT AT LOW TEMPERATURE PROTEIN 1"/>
    <property type="match status" value="1"/>
</dbReference>
<protein>
    <submittedName>
        <fullName evidence="2">Uncharacterized protein</fullName>
    </submittedName>
</protein>
<accession>A0A2T3AR61</accession>
<keyword evidence="3" id="KW-1185">Reference proteome</keyword>
<dbReference type="RefSeq" id="XP_024717145.1">
    <property type="nucleotide sequence ID" value="XM_024867135.1"/>
</dbReference>
<feature type="transmembrane region" description="Helical" evidence="1">
    <location>
        <begin position="350"/>
        <end position="375"/>
    </location>
</feature>
<sequence>MVNVTAPIAQEMPYGYTGLAELNNPALYSIIMNQSFAQAVNSFSQRTPMTTEFTGCVGTCTGTVKAAGLAMNCSTDSLPWKNNQSLPAGPDGVNGSEVFSSSFTWISGNTTYFAGVPLINYELQYATGRSAAPLLYEGGQTGGFDSSPNFGMCNGTLVRKSCSLFSATLEYPITLINSTVSLGTNSSNFAVDHLQAYGNFSDFFDHHDLNALSVTTLGGVSVAAQNMFGSRAVEDVYLVQMNGSLASQYAVFETGNGSFEQTQNPCAINWGDPTTEIMDSLNEIMFRTALSVSNVSKYSVLNASISEWWTSYYEAFPVIYPNRPNDTGIPIPQLIAMEQTSNITVFQSHYSYLAAALGIMALGVLVVMPTFYGFWELGRDASLNPLEVAKAFNAEFFHGQGSNAPVRHLAKGFGDKKVKYGEVVDEGATGNNAGLNGSDIREHRLELADPSRVIEPKSRKVYV</sequence>
<evidence type="ECO:0000256" key="1">
    <source>
        <dbReference type="SAM" id="Phobius"/>
    </source>
</evidence>
<organism evidence="2 3">
    <name type="scientific">Amorphotheca resinae ATCC 22711</name>
    <dbReference type="NCBI Taxonomy" id="857342"/>
    <lineage>
        <taxon>Eukaryota</taxon>
        <taxon>Fungi</taxon>
        <taxon>Dikarya</taxon>
        <taxon>Ascomycota</taxon>
        <taxon>Pezizomycotina</taxon>
        <taxon>Leotiomycetes</taxon>
        <taxon>Helotiales</taxon>
        <taxon>Amorphothecaceae</taxon>
        <taxon>Amorphotheca</taxon>
    </lineage>
</organism>
<dbReference type="AlphaFoldDB" id="A0A2T3AR61"/>
<proteinExistence type="predicted"/>
<keyword evidence="1" id="KW-1133">Transmembrane helix</keyword>
<dbReference type="Proteomes" id="UP000241818">
    <property type="component" value="Unassembled WGS sequence"/>
</dbReference>
<reference evidence="2 3" key="1">
    <citation type="journal article" date="2018" name="New Phytol.">
        <title>Comparative genomics and transcriptomics depict ericoid mycorrhizal fungi as versatile saprotrophs and plant mutualists.</title>
        <authorList>
            <person name="Martino E."/>
            <person name="Morin E."/>
            <person name="Grelet G.A."/>
            <person name="Kuo A."/>
            <person name="Kohler A."/>
            <person name="Daghino S."/>
            <person name="Barry K.W."/>
            <person name="Cichocki N."/>
            <person name="Clum A."/>
            <person name="Dockter R.B."/>
            <person name="Hainaut M."/>
            <person name="Kuo R.C."/>
            <person name="LaButti K."/>
            <person name="Lindahl B.D."/>
            <person name="Lindquist E.A."/>
            <person name="Lipzen A."/>
            <person name="Khouja H.R."/>
            <person name="Magnuson J."/>
            <person name="Murat C."/>
            <person name="Ohm R.A."/>
            <person name="Singer S.W."/>
            <person name="Spatafora J.W."/>
            <person name="Wang M."/>
            <person name="Veneault-Fourrey C."/>
            <person name="Henrissat B."/>
            <person name="Grigoriev I.V."/>
            <person name="Martin F.M."/>
            <person name="Perotto S."/>
        </authorList>
    </citation>
    <scope>NUCLEOTIDE SEQUENCE [LARGE SCALE GENOMIC DNA]</scope>
    <source>
        <strain evidence="2 3">ATCC 22711</strain>
    </source>
</reference>